<dbReference type="Gene3D" id="3.40.50.300">
    <property type="entry name" value="P-loop containing nucleotide triphosphate hydrolases"/>
    <property type="match status" value="1"/>
</dbReference>
<keyword evidence="2" id="KW-1185">Reference proteome</keyword>
<dbReference type="SUPFAM" id="SSF52540">
    <property type="entry name" value="P-loop containing nucleoside triphosphate hydrolases"/>
    <property type="match status" value="1"/>
</dbReference>
<dbReference type="RefSeq" id="WP_344851406.1">
    <property type="nucleotide sequence ID" value="NZ_BAABBY010000005.1"/>
</dbReference>
<gene>
    <name evidence="1" type="ORF">GCM10022289_20940</name>
</gene>
<organism evidence="1 2">
    <name type="scientific">Pedobacter jeongneungensis</name>
    <dbReference type="NCBI Taxonomy" id="947309"/>
    <lineage>
        <taxon>Bacteria</taxon>
        <taxon>Pseudomonadati</taxon>
        <taxon>Bacteroidota</taxon>
        <taxon>Sphingobacteriia</taxon>
        <taxon>Sphingobacteriales</taxon>
        <taxon>Sphingobacteriaceae</taxon>
        <taxon>Pedobacter</taxon>
    </lineage>
</organism>
<dbReference type="EMBL" id="BAABBY010000005">
    <property type="protein sequence ID" value="GAA4203921.1"/>
    <property type="molecule type" value="Genomic_DNA"/>
</dbReference>
<evidence type="ECO:0000313" key="1">
    <source>
        <dbReference type="EMBL" id="GAA4203921.1"/>
    </source>
</evidence>
<comment type="caution">
    <text evidence="1">The sequence shown here is derived from an EMBL/GenBank/DDBJ whole genome shotgun (WGS) entry which is preliminary data.</text>
</comment>
<sequence>MYNFKLIAIRPLVGCNKRFIKNLTPGHIYQLYNGFDFRNEKGDTVKRGDEVASILDNSKTPENFFSTSSKAKQKTAINVSAIAGKNGSGKSSLIEFMFAALYVFSVNNEKLNANPRMINSAIEGLKEEKSKLTQKQRKSNTRIKSNFKESADIEELRQYFAQETLDNRRLEIIEGELEYFKKLPQEILRFQREYKGELYFQFDKTNYRLELNFDKGQLQPISRLSIIGTDHKVSPKVIEGGESKHILENLFYTIAVNNSHFALNSQHMGDWINQLFHKNDGYTAPLVINPMRTNGDFEIIPEMKRAKYRLLTNVLRQWQNSRGSKRKVLLTDKQYISKIRLDLNHNKVASIPKSIYFSKRQISGNPRAVALFKELLPHFYIGNEVDFYIAEFPLKDILCSYIVQKFDKIAEIYPWFGPVFEFNEQTPFILNSELIDAIKSDQSHITYKLRQAFNFLHYNVYRGRKALFHVNADQLRLKSKVFFEPTPKQLIDWMNVPLDGDLMHFLPPSFFDIDFVLDDISDSPCYFNDLSSGEQQKVHTIQSVIYHLNNLQSVHAGKISKDRIRYRAVNIVFDEIELYFHPDYQRKFLMDLLSAVDSLQLQKKDGIQAINILFLTHSPFILSDIPRENILLLKVRENGLRSLSIPYLSLDKNTFAANINDLLADGFFLKGTLMGSFAEEKIKGLISKINENIKLSKDEMNTINLIGDDFLNISLMNLIDNKS</sequence>
<evidence type="ECO:0000313" key="2">
    <source>
        <dbReference type="Proteomes" id="UP001501772"/>
    </source>
</evidence>
<evidence type="ECO:0008006" key="3">
    <source>
        <dbReference type="Google" id="ProtNLM"/>
    </source>
</evidence>
<reference evidence="2" key="1">
    <citation type="journal article" date="2019" name="Int. J. Syst. Evol. Microbiol.">
        <title>The Global Catalogue of Microorganisms (GCM) 10K type strain sequencing project: providing services to taxonomists for standard genome sequencing and annotation.</title>
        <authorList>
            <consortium name="The Broad Institute Genomics Platform"/>
            <consortium name="The Broad Institute Genome Sequencing Center for Infectious Disease"/>
            <person name="Wu L."/>
            <person name="Ma J."/>
        </authorList>
    </citation>
    <scope>NUCLEOTIDE SEQUENCE [LARGE SCALE GENOMIC DNA]</scope>
    <source>
        <strain evidence="2">JCM 17626</strain>
    </source>
</reference>
<protein>
    <recommendedName>
        <fullName evidence="3">AbiEii toxin of type IV toxin-antitoxin system</fullName>
    </recommendedName>
</protein>
<dbReference type="InterPro" id="IPR027417">
    <property type="entry name" value="P-loop_NTPase"/>
</dbReference>
<accession>A0ABP8BD00</accession>
<proteinExistence type="predicted"/>
<name>A0ABP8BD00_9SPHI</name>
<dbReference type="Proteomes" id="UP001501772">
    <property type="component" value="Unassembled WGS sequence"/>
</dbReference>